<reference evidence="3 4" key="1">
    <citation type="journal article" date="2019" name="New Phytol.">
        <title>Comparative genomics reveals unique wood-decay strategies and fruiting body development in the Schizophyllaceae.</title>
        <authorList>
            <person name="Almasi E."/>
            <person name="Sahu N."/>
            <person name="Krizsan K."/>
            <person name="Balint B."/>
            <person name="Kovacs G.M."/>
            <person name="Kiss B."/>
            <person name="Cseklye J."/>
            <person name="Drula E."/>
            <person name="Henrissat B."/>
            <person name="Nagy I."/>
            <person name="Chovatia M."/>
            <person name="Adam C."/>
            <person name="LaButti K."/>
            <person name="Lipzen A."/>
            <person name="Riley R."/>
            <person name="Grigoriev I.V."/>
            <person name="Nagy L.G."/>
        </authorList>
    </citation>
    <scope>NUCLEOTIDE SEQUENCE [LARGE SCALE GENOMIC DNA]</scope>
    <source>
        <strain evidence="3 4">NL-1724</strain>
    </source>
</reference>
<dbReference type="NCBIfam" id="TIGR02180">
    <property type="entry name" value="GRX_euk"/>
    <property type="match status" value="1"/>
</dbReference>
<dbReference type="CDD" id="cd03419">
    <property type="entry name" value="GRX_GRXh_1_2_like"/>
    <property type="match status" value="1"/>
</dbReference>
<feature type="domain" description="Glutaredoxin" evidence="2">
    <location>
        <begin position="119"/>
        <end position="184"/>
    </location>
</feature>
<dbReference type="STRING" id="97359.A0A550CZJ5"/>
<evidence type="ECO:0000259" key="2">
    <source>
        <dbReference type="Pfam" id="PF00462"/>
    </source>
</evidence>
<dbReference type="SUPFAM" id="SSF52833">
    <property type="entry name" value="Thioredoxin-like"/>
    <property type="match status" value="1"/>
</dbReference>
<dbReference type="GO" id="GO:0000324">
    <property type="term" value="C:fungal-type vacuole"/>
    <property type="evidence" value="ECO:0007669"/>
    <property type="project" value="TreeGrafter"/>
</dbReference>
<dbReference type="EMBL" id="VDMD01000001">
    <property type="protein sequence ID" value="TRM70205.1"/>
    <property type="molecule type" value="Genomic_DNA"/>
</dbReference>
<dbReference type="Proteomes" id="UP000320762">
    <property type="component" value="Unassembled WGS sequence"/>
</dbReference>
<dbReference type="Gene3D" id="3.40.30.10">
    <property type="entry name" value="Glutaredoxin"/>
    <property type="match status" value="1"/>
</dbReference>
<dbReference type="InterPro" id="IPR014025">
    <property type="entry name" value="Glutaredoxin_subgr"/>
</dbReference>
<dbReference type="InterPro" id="IPR002109">
    <property type="entry name" value="Glutaredoxin"/>
</dbReference>
<dbReference type="AlphaFoldDB" id="A0A550CZJ5"/>
<dbReference type="GO" id="GO:0034599">
    <property type="term" value="P:cellular response to oxidative stress"/>
    <property type="evidence" value="ECO:0007669"/>
    <property type="project" value="TreeGrafter"/>
</dbReference>
<dbReference type="Pfam" id="PF00462">
    <property type="entry name" value="Glutaredoxin"/>
    <property type="match status" value="1"/>
</dbReference>
<protein>
    <submittedName>
        <fullName evidence="3">Thioredoxin-like protein</fullName>
    </submittedName>
</protein>
<dbReference type="PROSITE" id="PS51354">
    <property type="entry name" value="GLUTAREDOXIN_2"/>
    <property type="match status" value="1"/>
</dbReference>
<feature type="region of interest" description="Disordered" evidence="1">
    <location>
        <begin position="1"/>
        <end position="22"/>
    </location>
</feature>
<sequence length="222" mass="24293">MSLPATNRKRPSFNPSFSPPPSARRRRAQVLLALACAAVLALFAGIPQYTLRALSHALRAPPRPEINEIYGLLHLVTGEHPHTLGHTDPTEPLPLAVYAGDEEVDWEEEAADLDERTPVVIFSKTYCPYSKRAKKLLTKKYELSPPPSIVEVDLRDDGVQIKQLLGRLTGRATFPNVIVRGRSIGGSDDVQKLHRDGELRALLEEAGVEVAVVEPSVAADGI</sequence>
<proteinExistence type="predicted"/>
<evidence type="ECO:0000313" key="3">
    <source>
        <dbReference type="EMBL" id="TRM70205.1"/>
    </source>
</evidence>
<accession>A0A550CZJ5</accession>
<dbReference type="InterPro" id="IPR036249">
    <property type="entry name" value="Thioredoxin-like_sf"/>
</dbReference>
<comment type="caution">
    <text evidence="3">The sequence shown here is derived from an EMBL/GenBank/DDBJ whole genome shotgun (WGS) entry which is preliminary data.</text>
</comment>
<organism evidence="3 4">
    <name type="scientific">Schizophyllum amplum</name>
    <dbReference type="NCBI Taxonomy" id="97359"/>
    <lineage>
        <taxon>Eukaryota</taxon>
        <taxon>Fungi</taxon>
        <taxon>Dikarya</taxon>
        <taxon>Basidiomycota</taxon>
        <taxon>Agaricomycotina</taxon>
        <taxon>Agaricomycetes</taxon>
        <taxon>Agaricomycetidae</taxon>
        <taxon>Agaricales</taxon>
        <taxon>Schizophyllaceae</taxon>
        <taxon>Schizophyllum</taxon>
    </lineage>
</organism>
<evidence type="ECO:0000313" key="4">
    <source>
        <dbReference type="Proteomes" id="UP000320762"/>
    </source>
</evidence>
<dbReference type="PANTHER" id="PTHR45694">
    <property type="entry name" value="GLUTAREDOXIN 2"/>
    <property type="match status" value="1"/>
</dbReference>
<dbReference type="GO" id="GO:0005796">
    <property type="term" value="C:Golgi lumen"/>
    <property type="evidence" value="ECO:0007669"/>
    <property type="project" value="TreeGrafter"/>
</dbReference>
<keyword evidence="4" id="KW-1185">Reference proteome</keyword>
<dbReference type="GO" id="GO:0015038">
    <property type="term" value="F:glutathione disulfide oxidoreductase activity"/>
    <property type="evidence" value="ECO:0007669"/>
    <property type="project" value="TreeGrafter"/>
</dbReference>
<dbReference type="OrthoDB" id="423313at2759"/>
<gene>
    <name evidence="3" type="ORF">BD626DRAFT_476618</name>
</gene>
<dbReference type="InterPro" id="IPR011899">
    <property type="entry name" value="Glutaredoxin_euk/vir"/>
</dbReference>
<dbReference type="GO" id="GO:0005801">
    <property type="term" value="C:cis-Golgi network"/>
    <property type="evidence" value="ECO:0007669"/>
    <property type="project" value="TreeGrafter"/>
</dbReference>
<dbReference type="PRINTS" id="PR00160">
    <property type="entry name" value="GLUTAREDOXIN"/>
</dbReference>
<dbReference type="PANTHER" id="PTHR45694:SF5">
    <property type="entry name" value="GLUTAREDOXIN 2"/>
    <property type="match status" value="1"/>
</dbReference>
<name>A0A550CZJ5_9AGAR</name>
<evidence type="ECO:0000256" key="1">
    <source>
        <dbReference type="SAM" id="MobiDB-lite"/>
    </source>
</evidence>